<reference evidence="2" key="1">
    <citation type="submission" date="2018-05" db="EMBL/GenBank/DDBJ databases">
        <authorList>
            <person name="Lanie J.A."/>
            <person name="Ng W.-L."/>
            <person name="Kazmierczak K.M."/>
            <person name="Andrzejewski T.M."/>
            <person name="Davidsen T.M."/>
            <person name="Wayne K.J."/>
            <person name="Tettelin H."/>
            <person name="Glass J.I."/>
            <person name="Rusch D."/>
            <person name="Podicherti R."/>
            <person name="Tsui H.-C.T."/>
            <person name="Winkler M.E."/>
        </authorList>
    </citation>
    <scope>NUCLEOTIDE SEQUENCE</scope>
</reference>
<protein>
    <recommendedName>
        <fullName evidence="1">N-acetyltransferase domain-containing protein</fullName>
    </recommendedName>
</protein>
<dbReference type="InterPro" id="IPR016181">
    <property type="entry name" value="Acyl_CoA_acyltransferase"/>
</dbReference>
<evidence type="ECO:0000313" key="2">
    <source>
        <dbReference type="EMBL" id="SVB79786.1"/>
    </source>
</evidence>
<dbReference type="EMBL" id="UINC01058008">
    <property type="protein sequence ID" value="SVB79786.1"/>
    <property type="molecule type" value="Genomic_DNA"/>
</dbReference>
<proteinExistence type="predicted"/>
<dbReference type="Gene3D" id="3.40.630.30">
    <property type="match status" value="1"/>
</dbReference>
<dbReference type="PANTHER" id="PTHR43415:SF3">
    <property type="entry name" value="GNAT-FAMILY ACETYLTRANSFERASE"/>
    <property type="match status" value="1"/>
</dbReference>
<organism evidence="2">
    <name type="scientific">marine metagenome</name>
    <dbReference type="NCBI Taxonomy" id="408172"/>
    <lineage>
        <taxon>unclassified sequences</taxon>
        <taxon>metagenomes</taxon>
        <taxon>ecological metagenomes</taxon>
    </lineage>
</organism>
<dbReference type="PANTHER" id="PTHR43415">
    <property type="entry name" value="SPERMIDINE N(1)-ACETYLTRANSFERASE"/>
    <property type="match status" value="1"/>
</dbReference>
<name>A0A382GXG4_9ZZZZ</name>
<gene>
    <name evidence="2" type="ORF">METZ01_LOCUS232640</name>
</gene>
<feature type="non-terminal residue" evidence="2">
    <location>
        <position position="1"/>
    </location>
</feature>
<evidence type="ECO:0000259" key="1">
    <source>
        <dbReference type="PROSITE" id="PS51186"/>
    </source>
</evidence>
<dbReference type="GO" id="GO:0016747">
    <property type="term" value="F:acyltransferase activity, transferring groups other than amino-acyl groups"/>
    <property type="evidence" value="ECO:0007669"/>
    <property type="project" value="InterPro"/>
</dbReference>
<dbReference type="PROSITE" id="PS51186">
    <property type="entry name" value="GNAT"/>
    <property type="match status" value="1"/>
</dbReference>
<sequence>FEKDAVKTVLLEKEKTFMKCKYFSPLNDGVYITPVTLDAYCEELIQNFSRWRSNNQHGFVKKFNITIEGTKTWLDLAVQQRKDRLLFLVVDSNDKVIGHLGVSSFDFINKTCEIDNVVRGEISQQNGVMFSASKTLIKWIDQFVKPNKIYIRVLNDNTAALSLYHRLGFVPFQLEGLEKVEYDEVIEWLPVTNGVIDRFFFKMKLKGKQYK</sequence>
<dbReference type="SUPFAM" id="SSF55729">
    <property type="entry name" value="Acyl-CoA N-acyltransferases (Nat)"/>
    <property type="match status" value="1"/>
</dbReference>
<dbReference type="InterPro" id="IPR000182">
    <property type="entry name" value="GNAT_dom"/>
</dbReference>
<dbReference type="AlphaFoldDB" id="A0A382GXG4"/>
<accession>A0A382GXG4</accession>
<dbReference type="Pfam" id="PF13302">
    <property type="entry name" value="Acetyltransf_3"/>
    <property type="match status" value="1"/>
</dbReference>
<feature type="domain" description="N-acetyltransferase" evidence="1">
    <location>
        <begin position="30"/>
        <end position="192"/>
    </location>
</feature>